<gene>
    <name evidence="1" type="ORF">SZN_00505</name>
</gene>
<dbReference type="PATRIC" id="fig|700597.3.peg.94"/>
<dbReference type="Proteomes" id="UP000004217">
    <property type="component" value="Unassembled WGS sequence"/>
</dbReference>
<proteinExistence type="predicted"/>
<dbReference type="AlphaFoldDB" id="G2G3Q0"/>
<dbReference type="RefSeq" id="WP_007490493.1">
    <property type="nucleotide sequence ID" value="NZ_AGBF01000001.1"/>
</dbReference>
<sequence length="112" mass="12371">MEISPRDVIASTLAGEVDMYVDLSSAPRAMHRDLKPWHVGFEGCHNVVVVADPGDLGDDPSLERLIGELLPAPVRTVERVGWRVEKGFIVSPLPMDPELGLVVPEEDDEPYR</sequence>
<name>G2G3Q0_9ACTN</name>
<protein>
    <submittedName>
        <fullName evidence="1">Uncharacterized protein</fullName>
    </submittedName>
</protein>
<keyword evidence="2" id="KW-1185">Reference proteome</keyword>
<evidence type="ECO:0000313" key="1">
    <source>
        <dbReference type="EMBL" id="EGX61796.1"/>
    </source>
</evidence>
<dbReference type="OrthoDB" id="4337527at2"/>
<accession>G2G3Q0</accession>
<comment type="caution">
    <text evidence="1">The sequence shown here is derived from an EMBL/GenBank/DDBJ whole genome shotgun (WGS) entry which is preliminary data.</text>
</comment>
<organism evidence="1 2">
    <name type="scientific">Streptomyces zinciresistens K42</name>
    <dbReference type="NCBI Taxonomy" id="700597"/>
    <lineage>
        <taxon>Bacteria</taxon>
        <taxon>Bacillati</taxon>
        <taxon>Actinomycetota</taxon>
        <taxon>Actinomycetes</taxon>
        <taxon>Kitasatosporales</taxon>
        <taxon>Streptomycetaceae</taxon>
        <taxon>Streptomyces</taxon>
    </lineage>
</organism>
<reference evidence="1 2" key="1">
    <citation type="submission" date="2011-08" db="EMBL/GenBank/DDBJ databases">
        <authorList>
            <person name="Lin Y."/>
            <person name="Hao X."/>
            <person name="Johnstone L."/>
            <person name="Miller S.J."/>
            <person name="Wei G."/>
            <person name="Rensing C."/>
        </authorList>
    </citation>
    <scope>NUCLEOTIDE SEQUENCE [LARGE SCALE GENOMIC DNA]</scope>
    <source>
        <strain evidence="1 2">K42</strain>
    </source>
</reference>
<evidence type="ECO:0000313" key="2">
    <source>
        <dbReference type="Proteomes" id="UP000004217"/>
    </source>
</evidence>
<dbReference type="EMBL" id="AGBF01000001">
    <property type="protein sequence ID" value="EGX61796.1"/>
    <property type="molecule type" value="Genomic_DNA"/>
</dbReference>